<sequence>MVRFLGQAVASVKSWVLLVAIFCNLLLVACAIFLDSSSFWLLVPLLLVVILILGVVGGVTKDIEGIKQYLSAVDKDELVDWNRLVAGPLNSLHDTFIEVFKSRQRRNAEYKDAVKEMGHSSFELAANAKEVSKSAAYQSSATASSAAAITEISHSIDDISSRIVAARDAATKACDYSKSGGGALAGASSEVSAVANLARETEVRVSQLGTLMHNVTAMSQIISDIAGQTNLLALNAAIEAARAGEHGRGFAVVADEVRALAVRSQGSASEIATNIARVQESMQQVLVSMKNVVEKTDKSLQGVFSADESLKSILTTTDDVFGLIDEIAVAAGQQSVAAREISKHIETVADLANQNSYRAGQAAEIADHLHRLTHQSE</sequence>
<feature type="domain" description="Methyl-accepting transducer" evidence="8">
    <location>
        <begin position="113"/>
        <end position="349"/>
    </location>
</feature>
<evidence type="ECO:0000256" key="4">
    <source>
        <dbReference type="ARBA" id="ARBA00023136"/>
    </source>
</evidence>
<dbReference type="PROSITE" id="PS50111">
    <property type="entry name" value="CHEMOTAXIS_TRANSDUC_2"/>
    <property type="match status" value="1"/>
</dbReference>
<evidence type="ECO:0000256" key="5">
    <source>
        <dbReference type="ARBA" id="ARBA00023224"/>
    </source>
</evidence>
<gene>
    <name evidence="9" type="ORF">J2X05_001073</name>
</gene>
<protein>
    <submittedName>
        <fullName evidence="9">Methyl-accepting chemotaxis protein</fullName>
    </submittedName>
</protein>
<evidence type="ECO:0000256" key="3">
    <source>
        <dbReference type="ARBA" id="ARBA00022989"/>
    </source>
</evidence>
<feature type="transmembrane region" description="Helical" evidence="7">
    <location>
        <begin position="12"/>
        <end position="34"/>
    </location>
</feature>
<dbReference type="Pfam" id="PF00015">
    <property type="entry name" value="MCPsignal"/>
    <property type="match status" value="1"/>
</dbReference>
<keyword evidence="2 7" id="KW-0812">Transmembrane</keyword>
<comment type="caution">
    <text evidence="9">The sequence shown here is derived from an EMBL/GenBank/DDBJ whole genome shotgun (WGS) entry which is preliminary data.</text>
</comment>
<keyword evidence="4 7" id="KW-0472">Membrane</keyword>
<dbReference type="SMART" id="SM00283">
    <property type="entry name" value="MA"/>
    <property type="match status" value="1"/>
</dbReference>
<feature type="transmembrane region" description="Helical" evidence="7">
    <location>
        <begin position="40"/>
        <end position="59"/>
    </location>
</feature>
<keyword evidence="10" id="KW-1185">Reference proteome</keyword>
<proteinExistence type="predicted"/>
<dbReference type="PANTHER" id="PTHR32089">
    <property type="entry name" value="METHYL-ACCEPTING CHEMOTAXIS PROTEIN MCPB"/>
    <property type="match status" value="1"/>
</dbReference>
<evidence type="ECO:0000256" key="6">
    <source>
        <dbReference type="PROSITE-ProRule" id="PRU00284"/>
    </source>
</evidence>
<organism evidence="9 10">
    <name type="scientific">Cellvibrio fibrivorans</name>
    <dbReference type="NCBI Taxonomy" id="126350"/>
    <lineage>
        <taxon>Bacteria</taxon>
        <taxon>Pseudomonadati</taxon>
        <taxon>Pseudomonadota</taxon>
        <taxon>Gammaproteobacteria</taxon>
        <taxon>Cellvibrionales</taxon>
        <taxon>Cellvibrionaceae</taxon>
        <taxon>Cellvibrio</taxon>
    </lineage>
</organism>
<evidence type="ECO:0000313" key="9">
    <source>
        <dbReference type="EMBL" id="MDR7089067.1"/>
    </source>
</evidence>
<evidence type="ECO:0000313" key="10">
    <source>
        <dbReference type="Proteomes" id="UP001253595"/>
    </source>
</evidence>
<reference evidence="9 10" key="1">
    <citation type="submission" date="2023-07" db="EMBL/GenBank/DDBJ databases">
        <title>Sorghum-associated microbial communities from plants grown in Nebraska, USA.</title>
        <authorList>
            <person name="Schachtman D."/>
        </authorList>
    </citation>
    <scope>NUCLEOTIDE SEQUENCE [LARGE SCALE GENOMIC DNA]</scope>
    <source>
        <strain evidence="9 10">BE190</strain>
    </source>
</reference>
<dbReference type="InterPro" id="IPR004089">
    <property type="entry name" value="MCPsignal_dom"/>
</dbReference>
<dbReference type="EMBL" id="JAVDVX010000002">
    <property type="protein sequence ID" value="MDR7089067.1"/>
    <property type="molecule type" value="Genomic_DNA"/>
</dbReference>
<name>A0ABU1UV65_9GAMM</name>
<evidence type="ECO:0000256" key="2">
    <source>
        <dbReference type="ARBA" id="ARBA00022692"/>
    </source>
</evidence>
<dbReference type="RefSeq" id="WP_310069667.1">
    <property type="nucleotide sequence ID" value="NZ_JAVDVX010000002.1"/>
</dbReference>
<comment type="subcellular location">
    <subcellularLocation>
        <location evidence="1">Membrane</location>
        <topology evidence="1">Multi-pass membrane protein</topology>
    </subcellularLocation>
</comment>
<dbReference type="SUPFAM" id="SSF58104">
    <property type="entry name" value="Methyl-accepting chemotaxis protein (MCP) signaling domain"/>
    <property type="match status" value="1"/>
</dbReference>
<dbReference type="PANTHER" id="PTHR32089:SF119">
    <property type="entry name" value="METHYL-ACCEPTING CHEMOTAXIS PROTEIN CTPL"/>
    <property type="match status" value="1"/>
</dbReference>
<dbReference type="Gene3D" id="1.10.287.950">
    <property type="entry name" value="Methyl-accepting chemotaxis protein"/>
    <property type="match status" value="1"/>
</dbReference>
<evidence type="ECO:0000259" key="8">
    <source>
        <dbReference type="PROSITE" id="PS50111"/>
    </source>
</evidence>
<dbReference type="PROSITE" id="PS51257">
    <property type="entry name" value="PROKAR_LIPOPROTEIN"/>
    <property type="match status" value="1"/>
</dbReference>
<dbReference type="Proteomes" id="UP001253595">
    <property type="component" value="Unassembled WGS sequence"/>
</dbReference>
<evidence type="ECO:0000256" key="7">
    <source>
        <dbReference type="SAM" id="Phobius"/>
    </source>
</evidence>
<keyword evidence="5 6" id="KW-0807">Transducer</keyword>
<keyword evidence="3 7" id="KW-1133">Transmembrane helix</keyword>
<evidence type="ECO:0000256" key="1">
    <source>
        <dbReference type="ARBA" id="ARBA00004141"/>
    </source>
</evidence>
<accession>A0ABU1UV65</accession>